<dbReference type="SUPFAM" id="SSF46955">
    <property type="entry name" value="Putative DNA-binding domain"/>
    <property type="match status" value="1"/>
</dbReference>
<dbReference type="Proteomes" id="UP001144036">
    <property type="component" value="Unassembled WGS sequence"/>
</dbReference>
<gene>
    <name evidence="3" type="ORF">OUY22_35705</name>
</gene>
<dbReference type="PROSITE" id="PS50937">
    <property type="entry name" value="HTH_MERR_2"/>
    <property type="match status" value="1"/>
</dbReference>
<comment type="caution">
    <text evidence="3">The sequence shown here is derived from an EMBL/GenBank/DDBJ whole genome shotgun (WGS) entry which is preliminary data.</text>
</comment>
<protein>
    <submittedName>
        <fullName evidence="3">MerR family DNA-binding transcriptional regulator</fullName>
    </submittedName>
</protein>
<proteinExistence type="predicted"/>
<evidence type="ECO:0000259" key="2">
    <source>
        <dbReference type="PROSITE" id="PS50937"/>
    </source>
</evidence>
<keyword evidence="4" id="KW-1185">Reference proteome</keyword>
<evidence type="ECO:0000313" key="4">
    <source>
        <dbReference type="Proteomes" id="UP001144036"/>
    </source>
</evidence>
<keyword evidence="1 3" id="KW-0238">DNA-binding</keyword>
<feature type="domain" description="HTH merR-type" evidence="2">
    <location>
        <begin position="1"/>
        <end position="43"/>
    </location>
</feature>
<dbReference type="SMART" id="SM00422">
    <property type="entry name" value="HTH_MERR"/>
    <property type="match status" value="1"/>
</dbReference>
<dbReference type="InterPro" id="IPR000551">
    <property type="entry name" value="MerR-type_HTH_dom"/>
</dbReference>
<dbReference type="PANTHER" id="PTHR30204">
    <property type="entry name" value="REDOX-CYCLING DRUG-SENSING TRANSCRIPTIONAL ACTIVATOR SOXR"/>
    <property type="match status" value="1"/>
</dbReference>
<dbReference type="RefSeq" id="WP_270159735.1">
    <property type="nucleotide sequence ID" value="NZ_JAPNNL010000288.1"/>
</dbReference>
<name>A0ABT4SPH8_9ACTN</name>
<evidence type="ECO:0000313" key="3">
    <source>
        <dbReference type="EMBL" id="MDA0638786.1"/>
    </source>
</evidence>
<dbReference type="EMBL" id="JAPNNL010000288">
    <property type="protein sequence ID" value="MDA0638786.1"/>
    <property type="molecule type" value="Genomic_DNA"/>
</dbReference>
<dbReference type="GO" id="GO:0003677">
    <property type="term" value="F:DNA binding"/>
    <property type="evidence" value="ECO:0007669"/>
    <property type="project" value="UniProtKB-KW"/>
</dbReference>
<dbReference type="PANTHER" id="PTHR30204:SF93">
    <property type="entry name" value="HTH MERR-TYPE DOMAIN-CONTAINING PROTEIN"/>
    <property type="match status" value="1"/>
</dbReference>
<sequence>MRPIDLARLAGLSTQQIRHYADSGILPPTPRTPAGYRRFDARHRLALLTYRALAAGHGWHAARVIMQAVHAGDVPRALALVDAGHA</sequence>
<dbReference type="InterPro" id="IPR047057">
    <property type="entry name" value="MerR_fam"/>
</dbReference>
<reference evidence="3" key="1">
    <citation type="submission" date="2022-11" db="EMBL/GenBank/DDBJ databases">
        <title>Nonomuraea corallina sp. nov., a new species of the genus Nonomuraea isolated from sea side sediment in Thai sea.</title>
        <authorList>
            <person name="Ngamcharungchit C."/>
            <person name="Matsumoto A."/>
            <person name="Suriyachadkun C."/>
            <person name="Panbangred W."/>
            <person name="Inahashi Y."/>
            <person name="Intra B."/>
        </authorList>
    </citation>
    <scope>NUCLEOTIDE SEQUENCE</scope>
    <source>
        <strain evidence="3">MCN248</strain>
    </source>
</reference>
<evidence type="ECO:0000256" key="1">
    <source>
        <dbReference type="ARBA" id="ARBA00023125"/>
    </source>
</evidence>
<feature type="non-terminal residue" evidence="3">
    <location>
        <position position="86"/>
    </location>
</feature>
<dbReference type="InterPro" id="IPR009061">
    <property type="entry name" value="DNA-bd_dom_put_sf"/>
</dbReference>
<accession>A0ABT4SPH8</accession>
<dbReference type="Pfam" id="PF00376">
    <property type="entry name" value="MerR"/>
    <property type="match status" value="1"/>
</dbReference>
<dbReference type="Gene3D" id="1.10.1660.10">
    <property type="match status" value="1"/>
</dbReference>
<organism evidence="3 4">
    <name type="scientific">Nonomuraea corallina</name>
    <dbReference type="NCBI Taxonomy" id="2989783"/>
    <lineage>
        <taxon>Bacteria</taxon>
        <taxon>Bacillati</taxon>
        <taxon>Actinomycetota</taxon>
        <taxon>Actinomycetes</taxon>
        <taxon>Streptosporangiales</taxon>
        <taxon>Streptosporangiaceae</taxon>
        <taxon>Nonomuraea</taxon>
    </lineage>
</organism>